<feature type="transmembrane region" description="Helical" evidence="7">
    <location>
        <begin position="222"/>
        <end position="242"/>
    </location>
</feature>
<evidence type="ECO:0000256" key="6">
    <source>
        <dbReference type="SAM" id="MobiDB-lite"/>
    </source>
</evidence>
<comment type="similarity">
    <text evidence="5">Belongs to the SAT4 family.</text>
</comment>
<reference evidence="9" key="1">
    <citation type="submission" date="2023-06" db="EMBL/GenBank/DDBJ databases">
        <title>Genome-scale phylogeny and comparative genomics of the fungal order Sordariales.</title>
        <authorList>
            <consortium name="Lawrence Berkeley National Laboratory"/>
            <person name="Hensen N."/>
            <person name="Bonometti L."/>
            <person name="Westerberg I."/>
            <person name="Brannstrom I.O."/>
            <person name="Guillou S."/>
            <person name="Cros-Aarteil S."/>
            <person name="Calhoun S."/>
            <person name="Haridas S."/>
            <person name="Kuo A."/>
            <person name="Mondo S."/>
            <person name="Pangilinan J."/>
            <person name="Riley R."/>
            <person name="Labutti K."/>
            <person name="Andreopoulos B."/>
            <person name="Lipzen A."/>
            <person name="Chen C."/>
            <person name="Yanf M."/>
            <person name="Daum C."/>
            <person name="Ng V."/>
            <person name="Clum A."/>
            <person name="Steindorff A."/>
            <person name="Ohm R."/>
            <person name="Martin F."/>
            <person name="Silar P."/>
            <person name="Natvig D."/>
            <person name="Lalanne C."/>
            <person name="Gautier V."/>
            <person name="Ament-Velasquez S.L."/>
            <person name="Kruys A."/>
            <person name="Hutchinson M.I."/>
            <person name="Powell A.J."/>
            <person name="Barry K."/>
            <person name="Miller A.N."/>
            <person name="Grigoriev I.V."/>
            <person name="Debuchy R."/>
            <person name="Gladieux P."/>
            <person name="Thoren M.H."/>
            <person name="Johannesson H."/>
        </authorList>
    </citation>
    <scope>NUCLEOTIDE SEQUENCE</scope>
    <source>
        <strain evidence="9">CBS 606.72</strain>
    </source>
</reference>
<evidence type="ECO:0000256" key="7">
    <source>
        <dbReference type="SAM" id="Phobius"/>
    </source>
</evidence>
<dbReference type="InterPro" id="IPR049326">
    <property type="entry name" value="Rhodopsin_dom_fungi"/>
</dbReference>
<dbReference type="GO" id="GO:0016020">
    <property type="term" value="C:membrane"/>
    <property type="evidence" value="ECO:0007669"/>
    <property type="project" value="UniProtKB-SubCell"/>
</dbReference>
<organism evidence="9 10">
    <name type="scientific">Immersiella caudata</name>
    <dbReference type="NCBI Taxonomy" id="314043"/>
    <lineage>
        <taxon>Eukaryota</taxon>
        <taxon>Fungi</taxon>
        <taxon>Dikarya</taxon>
        <taxon>Ascomycota</taxon>
        <taxon>Pezizomycotina</taxon>
        <taxon>Sordariomycetes</taxon>
        <taxon>Sordariomycetidae</taxon>
        <taxon>Sordariales</taxon>
        <taxon>Lasiosphaeriaceae</taxon>
        <taxon>Immersiella</taxon>
    </lineage>
</organism>
<keyword evidence="4 7" id="KW-0472">Membrane</keyword>
<comment type="caution">
    <text evidence="9">The sequence shown here is derived from an EMBL/GenBank/DDBJ whole genome shotgun (WGS) entry which is preliminary data.</text>
</comment>
<feature type="region of interest" description="Disordered" evidence="6">
    <location>
        <begin position="292"/>
        <end position="337"/>
    </location>
</feature>
<name>A0AA39XJ14_9PEZI</name>
<evidence type="ECO:0000256" key="4">
    <source>
        <dbReference type="ARBA" id="ARBA00023136"/>
    </source>
</evidence>
<protein>
    <recommendedName>
        <fullName evidence="8">Rhodopsin domain-containing protein</fullName>
    </recommendedName>
</protein>
<evidence type="ECO:0000313" key="9">
    <source>
        <dbReference type="EMBL" id="KAK0633975.1"/>
    </source>
</evidence>
<dbReference type="PANTHER" id="PTHR33048:SF42">
    <property type="entry name" value="INTEGRAL MEMBRANE PROTEIN"/>
    <property type="match status" value="1"/>
</dbReference>
<proteinExistence type="inferred from homology"/>
<feature type="domain" description="Rhodopsin" evidence="8">
    <location>
        <begin position="46"/>
        <end position="281"/>
    </location>
</feature>
<evidence type="ECO:0000313" key="10">
    <source>
        <dbReference type="Proteomes" id="UP001175000"/>
    </source>
</evidence>
<dbReference type="EMBL" id="JAULSU010000001">
    <property type="protein sequence ID" value="KAK0633975.1"/>
    <property type="molecule type" value="Genomic_DNA"/>
</dbReference>
<keyword evidence="3 7" id="KW-1133">Transmembrane helix</keyword>
<keyword evidence="2 7" id="KW-0812">Transmembrane</keyword>
<feature type="transmembrane region" description="Helical" evidence="7">
    <location>
        <begin position="140"/>
        <end position="160"/>
    </location>
</feature>
<evidence type="ECO:0000256" key="5">
    <source>
        <dbReference type="ARBA" id="ARBA00038359"/>
    </source>
</evidence>
<evidence type="ECO:0000256" key="3">
    <source>
        <dbReference type="ARBA" id="ARBA00022989"/>
    </source>
</evidence>
<dbReference type="Proteomes" id="UP001175000">
    <property type="component" value="Unassembled WGS sequence"/>
</dbReference>
<dbReference type="AlphaFoldDB" id="A0AA39XJ14"/>
<evidence type="ECO:0000259" key="8">
    <source>
        <dbReference type="Pfam" id="PF20684"/>
    </source>
</evidence>
<dbReference type="PANTHER" id="PTHR33048">
    <property type="entry name" value="PTH11-LIKE INTEGRAL MEMBRANE PROTEIN (AFU_ORTHOLOGUE AFUA_5G11245)"/>
    <property type="match status" value="1"/>
</dbReference>
<feature type="transmembrane region" description="Helical" evidence="7">
    <location>
        <begin position="101"/>
        <end position="119"/>
    </location>
</feature>
<evidence type="ECO:0000256" key="1">
    <source>
        <dbReference type="ARBA" id="ARBA00004141"/>
    </source>
</evidence>
<sequence length="337" mass="37578">MAAFLPVLLSREEAPSTDDLPHEDHGPALNTVFWTLTSVSFLFMTLRMWCKYLRGRYLWWDDYVLIASWIALCVSAATTTVCVSLDYGKHLYDMRPEVSTRMQLVAVFAGFFSVLSAAWSKTSFALTVIRLSEPWMKMMIWLIIVSLNGILGTAMLFMWVKCRPFAKIWDDSIEGWCIEPAKVITLYQWSAGYSGAMDIVLALCPWVLLWRLSMTKREKVGVAICMSMGVVAGVASFVKMVMLPKLSGDPTETVAVTIWGGAEGSITIIAASIPVLRNLIIREKRPALPELSPSYEQRRRAQVGYNDTEDSSISPASGKAGFSSPMVDTLRTWGEKG</sequence>
<feature type="transmembrane region" description="Helical" evidence="7">
    <location>
        <begin position="31"/>
        <end position="50"/>
    </location>
</feature>
<feature type="transmembrane region" description="Helical" evidence="7">
    <location>
        <begin position="191"/>
        <end position="210"/>
    </location>
</feature>
<feature type="transmembrane region" description="Helical" evidence="7">
    <location>
        <begin position="254"/>
        <end position="276"/>
    </location>
</feature>
<accession>A0AA39XJ14</accession>
<gene>
    <name evidence="9" type="ORF">B0T14DRAFT_416648</name>
</gene>
<dbReference type="InterPro" id="IPR052337">
    <property type="entry name" value="SAT4-like"/>
</dbReference>
<evidence type="ECO:0000256" key="2">
    <source>
        <dbReference type="ARBA" id="ARBA00022692"/>
    </source>
</evidence>
<feature type="transmembrane region" description="Helical" evidence="7">
    <location>
        <begin position="62"/>
        <end position="81"/>
    </location>
</feature>
<comment type="subcellular location">
    <subcellularLocation>
        <location evidence="1">Membrane</location>
        <topology evidence="1">Multi-pass membrane protein</topology>
    </subcellularLocation>
</comment>
<keyword evidence="10" id="KW-1185">Reference proteome</keyword>
<dbReference type="Pfam" id="PF20684">
    <property type="entry name" value="Fung_rhodopsin"/>
    <property type="match status" value="1"/>
</dbReference>